<name>A0A382VGD5_9ZZZZ</name>
<proteinExistence type="predicted"/>
<dbReference type="EMBL" id="UINC01151788">
    <property type="protein sequence ID" value="SVD45592.1"/>
    <property type="molecule type" value="Genomic_DNA"/>
</dbReference>
<accession>A0A382VGD5</accession>
<gene>
    <name evidence="1" type="ORF">METZ01_LOCUS398446</name>
</gene>
<evidence type="ECO:0000313" key="1">
    <source>
        <dbReference type="EMBL" id="SVD45592.1"/>
    </source>
</evidence>
<feature type="non-terminal residue" evidence="1">
    <location>
        <position position="36"/>
    </location>
</feature>
<organism evidence="1">
    <name type="scientific">marine metagenome</name>
    <dbReference type="NCBI Taxonomy" id="408172"/>
    <lineage>
        <taxon>unclassified sequences</taxon>
        <taxon>metagenomes</taxon>
        <taxon>ecological metagenomes</taxon>
    </lineage>
</organism>
<protein>
    <submittedName>
        <fullName evidence="1">Uncharacterized protein</fullName>
    </submittedName>
</protein>
<reference evidence="1" key="1">
    <citation type="submission" date="2018-05" db="EMBL/GenBank/DDBJ databases">
        <authorList>
            <person name="Lanie J.A."/>
            <person name="Ng W.-L."/>
            <person name="Kazmierczak K.M."/>
            <person name="Andrzejewski T.M."/>
            <person name="Davidsen T.M."/>
            <person name="Wayne K.J."/>
            <person name="Tettelin H."/>
            <person name="Glass J.I."/>
            <person name="Rusch D."/>
            <person name="Podicherti R."/>
            <person name="Tsui H.-C.T."/>
            <person name="Winkler M.E."/>
        </authorList>
    </citation>
    <scope>NUCLEOTIDE SEQUENCE</scope>
</reference>
<dbReference type="AlphaFoldDB" id="A0A382VGD5"/>
<sequence length="36" mass="4101">MTNLAFNFPRDTFLGFDQLFNNLAEMNVESARGVGY</sequence>